<dbReference type="OrthoDB" id="2687798at2759"/>
<feature type="compositionally biased region" description="Basic and acidic residues" evidence="1">
    <location>
        <begin position="81"/>
        <end position="92"/>
    </location>
</feature>
<accession>A0A4R5XH17</accession>
<dbReference type="Proteomes" id="UP000294933">
    <property type="component" value="Unassembled WGS sequence"/>
</dbReference>
<feature type="region of interest" description="Disordered" evidence="1">
    <location>
        <begin position="25"/>
        <end position="292"/>
    </location>
</feature>
<feature type="compositionally biased region" description="Gly residues" evidence="1">
    <location>
        <begin position="169"/>
        <end position="178"/>
    </location>
</feature>
<sequence length="292" mass="30119">MNIARLTFYSSTRRLSGGRLLVHPSSAQFLSGSSATNAEEKTKKESASPNGSLDQGHVRETPQKGKTPQESAVQGGYASRRSGEDQPHDAASSKRNAQPSSASSGGNPEGVGFAEQVGGQSASADGPGTSRKPEKDEEAQSPGLFSSVKKALGLGTTSGDVKQNRGEGRGVTGTGTFGKGREMHTSAFLGAEKDKHGNKPTADAVVDEVDDIESEESGSVPPEKAGKSRGPGVSDNAHSPTGKWRQAGVGSEEYRTVDKEGEAYDPPASGKKDEKLGYGGVKNSSGSKGKPS</sequence>
<reference evidence="2 3" key="1">
    <citation type="submission" date="2018-06" db="EMBL/GenBank/DDBJ databases">
        <title>A transcriptomic atlas of mushroom development highlights an independent origin of complex multicellularity.</title>
        <authorList>
            <consortium name="DOE Joint Genome Institute"/>
            <person name="Krizsan K."/>
            <person name="Almasi E."/>
            <person name="Merenyi Z."/>
            <person name="Sahu N."/>
            <person name="Viragh M."/>
            <person name="Koszo T."/>
            <person name="Mondo S."/>
            <person name="Kiss B."/>
            <person name="Balint B."/>
            <person name="Kues U."/>
            <person name="Barry K."/>
            <person name="Hegedus J.C."/>
            <person name="Henrissat B."/>
            <person name="Johnson J."/>
            <person name="Lipzen A."/>
            <person name="Ohm R."/>
            <person name="Nagy I."/>
            <person name="Pangilinan J."/>
            <person name="Yan J."/>
            <person name="Xiong Y."/>
            <person name="Grigoriev I.V."/>
            <person name="Hibbett D.S."/>
            <person name="Nagy L.G."/>
        </authorList>
    </citation>
    <scope>NUCLEOTIDE SEQUENCE [LARGE SCALE GENOMIC DNA]</scope>
    <source>
        <strain evidence="2 3">SZMC22713</strain>
    </source>
</reference>
<dbReference type="VEuPathDB" id="FungiDB:BD410DRAFT_780433"/>
<evidence type="ECO:0000313" key="2">
    <source>
        <dbReference type="EMBL" id="TDL29925.1"/>
    </source>
</evidence>
<feature type="compositionally biased region" description="Low complexity" evidence="1">
    <location>
        <begin position="281"/>
        <end position="292"/>
    </location>
</feature>
<name>A0A4R5XH17_9AGAM</name>
<proteinExistence type="predicted"/>
<dbReference type="EMBL" id="ML170156">
    <property type="protein sequence ID" value="TDL29925.1"/>
    <property type="molecule type" value="Genomic_DNA"/>
</dbReference>
<evidence type="ECO:0000256" key="1">
    <source>
        <dbReference type="SAM" id="MobiDB-lite"/>
    </source>
</evidence>
<feature type="compositionally biased region" description="Polar residues" evidence="1">
    <location>
        <begin position="25"/>
        <end position="37"/>
    </location>
</feature>
<dbReference type="AlphaFoldDB" id="A0A4R5XH17"/>
<evidence type="ECO:0000313" key="3">
    <source>
        <dbReference type="Proteomes" id="UP000294933"/>
    </source>
</evidence>
<keyword evidence="3" id="KW-1185">Reference proteome</keyword>
<feature type="compositionally biased region" description="Basic and acidic residues" evidence="1">
    <location>
        <begin position="252"/>
        <end position="262"/>
    </location>
</feature>
<feature type="compositionally biased region" description="Acidic residues" evidence="1">
    <location>
        <begin position="205"/>
        <end position="216"/>
    </location>
</feature>
<organism evidence="2 3">
    <name type="scientific">Rickenella mellea</name>
    <dbReference type="NCBI Taxonomy" id="50990"/>
    <lineage>
        <taxon>Eukaryota</taxon>
        <taxon>Fungi</taxon>
        <taxon>Dikarya</taxon>
        <taxon>Basidiomycota</taxon>
        <taxon>Agaricomycotina</taxon>
        <taxon>Agaricomycetes</taxon>
        <taxon>Hymenochaetales</taxon>
        <taxon>Rickenellaceae</taxon>
        <taxon>Rickenella</taxon>
    </lineage>
</organism>
<gene>
    <name evidence="2" type="ORF">BD410DRAFT_780433</name>
</gene>
<feature type="compositionally biased region" description="Polar residues" evidence="1">
    <location>
        <begin position="93"/>
        <end position="106"/>
    </location>
</feature>
<protein>
    <submittedName>
        <fullName evidence="2">Uncharacterized protein</fullName>
    </submittedName>
</protein>